<keyword evidence="2" id="KW-0479">Metal-binding</keyword>
<organism evidence="8 9">
    <name type="scientific">Sporidiobolus salmonicolor</name>
    <name type="common">Yeast-like fungus</name>
    <name type="synonym">Sporobolomyces salmonicolor</name>
    <dbReference type="NCBI Taxonomy" id="5005"/>
    <lineage>
        <taxon>Eukaryota</taxon>
        <taxon>Fungi</taxon>
        <taxon>Dikarya</taxon>
        <taxon>Basidiomycota</taxon>
        <taxon>Pucciniomycotina</taxon>
        <taxon>Microbotryomycetes</taxon>
        <taxon>Sporidiobolales</taxon>
        <taxon>Sporidiobolaceae</taxon>
        <taxon>Sporobolomyces</taxon>
    </lineage>
</organism>
<dbReference type="PANTHER" id="PTHR23215">
    <property type="entry name" value="ZINC FINGER PROTEIN 207"/>
    <property type="match status" value="1"/>
</dbReference>
<keyword evidence="9" id="KW-1185">Reference proteome</keyword>
<dbReference type="EMBL" id="CENE01000018">
    <property type="protein sequence ID" value="CEQ41902.1"/>
    <property type="molecule type" value="Genomic_DNA"/>
</dbReference>
<proteinExistence type="predicted"/>
<dbReference type="SMART" id="SM00355">
    <property type="entry name" value="ZnF_C2H2"/>
    <property type="match status" value="2"/>
</dbReference>
<dbReference type="Gene3D" id="3.30.160.60">
    <property type="entry name" value="Classic Zinc Finger"/>
    <property type="match status" value="1"/>
</dbReference>
<reference evidence="9" key="1">
    <citation type="submission" date="2015-02" db="EMBL/GenBank/DDBJ databases">
        <authorList>
            <person name="Gon?alves P."/>
        </authorList>
    </citation>
    <scope>NUCLEOTIDE SEQUENCE [LARGE SCALE GENOMIC DNA]</scope>
</reference>
<accession>A0A0D6EPA6</accession>
<feature type="compositionally biased region" description="Low complexity" evidence="6">
    <location>
        <begin position="362"/>
        <end position="376"/>
    </location>
</feature>
<keyword evidence="4" id="KW-0862">Zinc</keyword>
<protein>
    <submittedName>
        <fullName evidence="8">SPOSA6832_03653-mRNA-1:cds</fullName>
    </submittedName>
</protein>
<dbReference type="PANTHER" id="PTHR23215:SF0">
    <property type="entry name" value="BUB3-INTERACTING AND GLEBS MOTIF-CONTAINING PROTEIN ZNF207"/>
    <property type="match status" value="1"/>
</dbReference>
<evidence type="ECO:0000259" key="7">
    <source>
        <dbReference type="PROSITE" id="PS00028"/>
    </source>
</evidence>
<evidence type="ECO:0000256" key="5">
    <source>
        <dbReference type="ARBA" id="ARBA00023242"/>
    </source>
</evidence>
<name>A0A0D6EPA6_SPOSA</name>
<dbReference type="GO" id="GO:0005634">
    <property type="term" value="C:nucleus"/>
    <property type="evidence" value="ECO:0007669"/>
    <property type="project" value="UniProtKB-SubCell"/>
</dbReference>
<dbReference type="AlphaFoldDB" id="A0A0D6EPA6"/>
<dbReference type="SUPFAM" id="SSF57667">
    <property type="entry name" value="beta-beta-alpha zinc fingers"/>
    <property type="match status" value="1"/>
</dbReference>
<dbReference type="InterPro" id="IPR036236">
    <property type="entry name" value="Znf_C2H2_sf"/>
</dbReference>
<evidence type="ECO:0000256" key="4">
    <source>
        <dbReference type="ARBA" id="ARBA00022833"/>
    </source>
</evidence>
<dbReference type="OrthoDB" id="1306014at2759"/>
<feature type="domain" description="C2H2-type" evidence="7">
    <location>
        <begin position="41"/>
        <end position="62"/>
    </location>
</feature>
<dbReference type="InterPro" id="IPR013087">
    <property type="entry name" value="Znf_C2H2_type"/>
</dbReference>
<feature type="region of interest" description="Disordered" evidence="6">
    <location>
        <begin position="328"/>
        <end position="392"/>
    </location>
</feature>
<evidence type="ECO:0000256" key="3">
    <source>
        <dbReference type="ARBA" id="ARBA00022771"/>
    </source>
</evidence>
<sequence length="392" mass="40040">MAKKKSKTKKLEALAWCWYCDRTFEDQRVLLSHQKAKHFRCPMCPRRLNTAGGLAVHLDQVHKVGTDKIENALPGRESFDIEIYGMEGVPAPDLAAWKKRQAEESGLPNPDEQRAKKPRYAQIALTPAEAKAQLAAHRALMGLQPASAPAAMPDAGAIPPVPSPYGFIPPPPGFIPPPGGLPFPPPGGLPFHLPPGIPPPPGLVPPPGFPLPPGGLPFPPGIPPPGFVPPPFTGAPAGPAPSRGAPEVVKEKVPSSSITLKPGTLLVYGDNDVSPEEKRARLLQYRVEDEPELAAAPATAGPSSATGAASSEAVGHVASVAAEGAPGSVVVGDAGESKQPSMAGGGGDPQTGDIETGGSGVTGASATGAAVEADGAAAGGRKRARAADLMEA</sequence>
<evidence type="ECO:0000256" key="1">
    <source>
        <dbReference type="ARBA" id="ARBA00004123"/>
    </source>
</evidence>
<keyword evidence="3" id="KW-0863">Zinc-finger</keyword>
<keyword evidence="5" id="KW-0539">Nucleus</keyword>
<feature type="compositionally biased region" description="Gly residues" evidence="6">
    <location>
        <begin position="343"/>
        <end position="361"/>
    </location>
</feature>
<evidence type="ECO:0000313" key="8">
    <source>
        <dbReference type="EMBL" id="CEQ41902.1"/>
    </source>
</evidence>
<evidence type="ECO:0000256" key="6">
    <source>
        <dbReference type="SAM" id="MobiDB-lite"/>
    </source>
</evidence>
<evidence type="ECO:0000256" key="2">
    <source>
        <dbReference type="ARBA" id="ARBA00022723"/>
    </source>
</evidence>
<dbReference type="PROSITE" id="PS00028">
    <property type="entry name" value="ZINC_FINGER_C2H2_1"/>
    <property type="match status" value="1"/>
</dbReference>
<dbReference type="CDD" id="cd20908">
    <property type="entry name" value="SUF4-like"/>
    <property type="match status" value="1"/>
</dbReference>
<gene>
    <name evidence="8" type="primary">SPOSA6832_03653</name>
</gene>
<dbReference type="Proteomes" id="UP000243876">
    <property type="component" value="Unassembled WGS sequence"/>
</dbReference>
<evidence type="ECO:0000313" key="9">
    <source>
        <dbReference type="Proteomes" id="UP000243876"/>
    </source>
</evidence>
<comment type="subcellular location">
    <subcellularLocation>
        <location evidence="1">Nucleus</location>
    </subcellularLocation>
</comment>
<dbReference type="GO" id="GO:0008270">
    <property type="term" value="F:zinc ion binding"/>
    <property type="evidence" value="ECO:0007669"/>
    <property type="project" value="UniProtKB-KW"/>
</dbReference>